<comment type="caution">
    <text evidence="3">The sequence shown here is derived from an EMBL/GenBank/DDBJ whole genome shotgun (WGS) entry which is preliminary data.</text>
</comment>
<proteinExistence type="predicted"/>
<evidence type="ECO:0000256" key="2">
    <source>
        <dbReference type="SAM" id="SignalP"/>
    </source>
</evidence>
<keyword evidence="2" id="KW-0732">Signal</keyword>
<accession>A0A9D3ZJP4</accession>
<dbReference type="AlphaFoldDB" id="A0A9D3ZJP4"/>
<dbReference type="EMBL" id="JAIQCV010000012">
    <property type="protein sequence ID" value="KAH1039674.1"/>
    <property type="molecule type" value="Genomic_DNA"/>
</dbReference>
<dbReference type="Proteomes" id="UP000828251">
    <property type="component" value="Unassembled WGS sequence"/>
</dbReference>
<feature type="region of interest" description="Disordered" evidence="1">
    <location>
        <begin position="100"/>
        <end position="122"/>
    </location>
</feature>
<feature type="compositionally biased region" description="Basic and acidic residues" evidence="1">
    <location>
        <begin position="109"/>
        <end position="122"/>
    </location>
</feature>
<reference evidence="3 4" key="1">
    <citation type="journal article" date="2021" name="Plant Biotechnol. J.">
        <title>Multi-omics assisted identification of the key and species-specific regulatory components of drought-tolerant mechanisms in Gossypium stocksii.</title>
        <authorList>
            <person name="Yu D."/>
            <person name="Ke L."/>
            <person name="Zhang D."/>
            <person name="Wu Y."/>
            <person name="Sun Y."/>
            <person name="Mei J."/>
            <person name="Sun J."/>
            <person name="Sun Y."/>
        </authorList>
    </citation>
    <scope>NUCLEOTIDE SEQUENCE [LARGE SCALE GENOMIC DNA]</scope>
    <source>
        <strain evidence="4">cv. E1</strain>
        <tissue evidence="3">Leaf</tissue>
    </source>
</reference>
<sequence length="122" mass="13654">MKWLWRFAALTLTNIQAVVFLENKENKIISSNLKADLVSKQVTLSGRGSGVKAKGRNFAKKLTKMHASSSRRFKNNGNQRVLLKDSMVQLAENISNLIKEIPGSNGSSRGEEKQRRGELPEQ</sequence>
<feature type="chain" id="PRO_5039359841" evidence="2">
    <location>
        <begin position="21"/>
        <end position="122"/>
    </location>
</feature>
<gene>
    <name evidence="3" type="ORF">J1N35_041417</name>
</gene>
<name>A0A9D3ZJP4_9ROSI</name>
<feature type="signal peptide" evidence="2">
    <location>
        <begin position="1"/>
        <end position="20"/>
    </location>
</feature>
<evidence type="ECO:0000256" key="1">
    <source>
        <dbReference type="SAM" id="MobiDB-lite"/>
    </source>
</evidence>
<evidence type="ECO:0000313" key="4">
    <source>
        <dbReference type="Proteomes" id="UP000828251"/>
    </source>
</evidence>
<evidence type="ECO:0000313" key="3">
    <source>
        <dbReference type="EMBL" id="KAH1039674.1"/>
    </source>
</evidence>
<organism evidence="3 4">
    <name type="scientific">Gossypium stocksii</name>
    <dbReference type="NCBI Taxonomy" id="47602"/>
    <lineage>
        <taxon>Eukaryota</taxon>
        <taxon>Viridiplantae</taxon>
        <taxon>Streptophyta</taxon>
        <taxon>Embryophyta</taxon>
        <taxon>Tracheophyta</taxon>
        <taxon>Spermatophyta</taxon>
        <taxon>Magnoliopsida</taxon>
        <taxon>eudicotyledons</taxon>
        <taxon>Gunneridae</taxon>
        <taxon>Pentapetalae</taxon>
        <taxon>rosids</taxon>
        <taxon>malvids</taxon>
        <taxon>Malvales</taxon>
        <taxon>Malvaceae</taxon>
        <taxon>Malvoideae</taxon>
        <taxon>Gossypium</taxon>
    </lineage>
</organism>
<protein>
    <submittedName>
        <fullName evidence="3">Uncharacterized protein</fullName>
    </submittedName>
</protein>
<keyword evidence="4" id="KW-1185">Reference proteome</keyword>